<keyword evidence="2" id="KW-1185">Reference proteome</keyword>
<proteinExistence type="predicted"/>
<evidence type="ECO:0000313" key="1">
    <source>
        <dbReference type="EMBL" id="GGM39668.1"/>
    </source>
</evidence>
<reference evidence="2" key="1">
    <citation type="journal article" date="2019" name="Int. J. Syst. Evol. Microbiol.">
        <title>The Global Catalogue of Microorganisms (GCM) 10K type strain sequencing project: providing services to taxonomists for standard genome sequencing and annotation.</title>
        <authorList>
            <consortium name="The Broad Institute Genomics Platform"/>
            <consortium name="The Broad Institute Genome Sequencing Center for Infectious Disease"/>
            <person name="Wu L."/>
            <person name="Ma J."/>
        </authorList>
    </citation>
    <scope>NUCLEOTIDE SEQUENCE [LARGE SCALE GENOMIC DNA]</scope>
    <source>
        <strain evidence="2">JCM 31047</strain>
    </source>
</reference>
<name>A0A8H9L7I0_9DEIO</name>
<evidence type="ECO:0000313" key="2">
    <source>
        <dbReference type="Proteomes" id="UP000600547"/>
    </source>
</evidence>
<accession>A0A8H9L7I0</accession>
<comment type="caution">
    <text evidence="1">The sequence shown here is derived from an EMBL/GenBank/DDBJ whole genome shotgun (WGS) entry which is preliminary data.</text>
</comment>
<sequence length="69" mass="7636">MSGYCPNCTCGRCAALRQAEMDTRADRERSFAERLKSNRPNLPCCGPDGCTGGPSCWHDEPDNIPESWD</sequence>
<gene>
    <name evidence="1" type="ORF">GCM10008956_15140</name>
</gene>
<dbReference type="Proteomes" id="UP000600547">
    <property type="component" value="Unassembled WGS sequence"/>
</dbReference>
<protein>
    <submittedName>
        <fullName evidence="1">Uncharacterized protein</fullName>
    </submittedName>
</protein>
<dbReference type="AlphaFoldDB" id="A0A8H9L7I0"/>
<organism evidence="1 2">
    <name type="scientific">Deinococcus arenae</name>
    <dbReference type="NCBI Taxonomy" id="1452751"/>
    <lineage>
        <taxon>Bacteria</taxon>
        <taxon>Thermotogati</taxon>
        <taxon>Deinococcota</taxon>
        <taxon>Deinococci</taxon>
        <taxon>Deinococcales</taxon>
        <taxon>Deinococcaceae</taxon>
        <taxon>Deinococcus</taxon>
    </lineage>
</organism>
<dbReference type="EMBL" id="BMQG01000004">
    <property type="protein sequence ID" value="GGM39668.1"/>
    <property type="molecule type" value="Genomic_DNA"/>
</dbReference>